<accession>A0A1X4GJK3</accession>
<comment type="caution">
    <text evidence="1">The sequence shown here is derived from an EMBL/GenBank/DDBJ whole genome shotgun (WGS) entry which is preliminary data.</text>
</comment>
<dbReference type="AlphaFoldDB" id="A0A1X4GJK3"/>
<name>A0A1X4GJK3_9CYAN</name>
<dbReference type="Proteomes" id="UP000192997">
    <property type="component" value="Unassembled WGS sequence"/>
</dbReference>
<sequence length="139" mass="15879">MNASEQATNFELASKIATVVNLFKLQFPDAKSDLKPWQNDRETRQLVDPDSIDIGFHFPGISRSWRSRSVLIQIRFHQDPINKQSKAIGVEVSGFDHRGQVWRLSTIEQWSFVGESTPSAVVGEKLKHICKEILEIFNI</sequence>
<organism evidence="1 2">
    <name type="scientific">Cylindrospermopsis raciborskii CENA303</name>
    <dbReference type="NCBI Taxonomy" id="1170769"/>
    <lineage>
        <taxon>Bacteria</taxon>
        <taxon>Bacillati</taxon>
        <taxon>Cyanobacteriota</taxon>
        <taxon>Cyanophyceae</taxon>
        <taxon>Nostocales</taxon>
        <taxon>Aphanizomenonaceae</taxon>
        <taxon>Cylindrospermopsis</taxon>
    </lineage>
</organism>
<evidence type="ECO:0000313" key="1">
    <source>
        <dbReference type="EMBL" id="OSO97336.1"/>
    </source>
</evidence>
<evidence type="ECO:0000313" key="2">
    <source>
        <dbReference type="Proteomes" id="UP000192997"/>
    </source>
</evidence>
<reference evidence="2" key="1">
    <citation type="submission" date="2017-04" db="EMBL/GenBank/DDBJ databases">
        <authorList>
            <person name="Abreu V.A."/>
            <person name="Popin R.V."/>
            <person name="Rigonato J."/>
            <person name="Andreote A.P."/>
            <person name="Schaker P.C."/>
            <person name="Hoff-Risseti C."/>
            <person name="Alvarenga D.O."/>
            <person name="Varani A.M."/>
            <person name="Fiore M.F."/>
        </authorList>
    </citation>
    <scope>NUCLEOTIDE SEQUENCE [LARGE SCALE GENOMIC DNA]</scope>
    <source>
        <strain evidence="2">CENA303</strain>
    </source>
</reference>
<dbReference type="RefSeq" id="WP_009343777.1">
    <property type="nucleotide sequence ID" value="NZ_NBYN01000003.1"/>
</dbReference>
<proteinExistence type="predicted"/>
<gene>
    <name evidence="1" type="ORF">B7O87_00775</name>
</gene>
<dbReference type="EMBL" id="NBYN01000003">
    <property type="protein sequence ID" value="OSO97336.1"/>
    <property type="molecule type" value="Genomic_DNA"/>
</dbReference>
<protein>
    <submittedName>
        <fullName evidence="1">Uncharacterized protein</fullName>
    </submittedName>
</protein>